<proteinExistence type="predicted"/>
<dbReference type="PATRIC" id="fig|1255043.3.peg.247"/>
<feature type="chain" id="PRO_5003940399" evidence="1">
    <location>
        <begin position="24"/>
        <end position="187"/>
    </location>
</feature>
<dbReference type="RefSeq" id="WP_015257112.1">
    <property type="nucleotide sequence ID" value="NC_019902.2"/>
</dbReference>
<accession>L0DSJ1</accession>
<evidence type="ECO:0000313" key="2">
    <source>
        <dbReference type="EMBL" id="AGA31957.1"/>
    </source>
</evidence>
<dbReference type="OrthoDB" id="5295757at2"/>
<keyword evidence="2" id="KW-0449">Lipoprotein</keyword>
<reference evidence="2" key="1">
    <citation type="submission" date="2015-12" db="EMBL/GenBank/DDBJ databases">
        <authorList>
            <person name="Tikhonova T.V."/>
            <person name="Pavlov A.R."/>
            <person name="Beletsky A.V."/>
            <person name="Mardanov A.V."/>
            <person name="Sorokin D.Y."/>
            <person name="Ravin N.V."/>
            <person name="Popov V.O."/>
        </authorList>
    </citation>
    <scope>NUCLEOTIDE SEQUENCE</scope>
    <source>
        <strain evidence="2">DSM 14787</strain>
    </source>
</reference>
<dbReference type="HOGENOM" id="CLU_100924_1_0_6"/>
<dbReference type="Pfam" id="PF03843">
    <property type="entry name" value="Slp"/>
    <property type="match status" value="1"/>
</dbReference>
<gene>
    <name evidence="2" type="primary">yeaY [H]</name>
    <name evidence="2" type="ordered locus">TVNIR_0246</name>
</gene>
<evidence type="ECO:0000256" key="1">
    <source>
        <dbReference type="SAM" id="SignalP"/>
    </source>
</evidence>
<dbReference type="eggNOG" id="COG3065">
    <property type="taxonomic scope" value="Bacteria"/>
</dbReference>
<dbReference type="PIRSF" id="PIRSF004982">
    <property type="entry name" value="SlP"/>
    <property type="match status" value="1"/>
</dbReference>
<dbReference type="KEGG" id="tni:TVNIR_0246"/>
<keyword evidence="1" id="KW-0732">Signal</keyword>
<feature type="signal peptide" evidence="1">
    <location>
        <begin position="1"/>
        <end position="23"/>
    </location>
</feature>
<dbReference type="InterPro" id="IPR004658">
    <property type="entry name" value="OMP_Slp"/>
</dbReference>
<keyword evidence="3" id="KW-1185">Reference proteome</keyword>
<protein>
    <submittedName>
        <fullName evidence="2">Outer membrane lipoprotein Slp</fullName>
    </submittedName>
</protein>
<sequence>MDRLRRYAGSVLPVLCCAAWLLASCATVPEALEPVPEAQPGIAEVRSNPDAWVGTEVVWGGVIAQVSNEPDGTRFEIVARPLAREQRPLAGDRSEGRFHVFFADFLDPQVYAPMREMTVRGRVTGVRSGSVGEYPYRFPEVAAASVHLWPVPEPAVIYRDPYWDPFWDPWRPYYRYPWAPRRWGPWP</sequence>
<dbReference type="EMBL" id="CP003989">
    <property type="protein sequence ID" value="AGA31957.1"/>
    <property type="molecule type" value="Genomic_DNA"/>
</dbReference>
<dbReference type="STRING" id="1255043.TVNIR_0246"/>
<dbReference type="PROSITE" id="PS51257">
    <property type="entry name" value="PROKAR_LIPOPROTEIN"/>
    <property type="match status" value="1"/>
</dbReference>
<dbReference type="GO" id="GO:0019867">
    <property type="term" value="C:outer membrane"/>
    <property type="evidence" value="ECO:0007669"/>
    <property type="project" value="InterPro"/>
</dbReference>
<dbReference type="AlphaFoldDB" id="L0DSJ1"/>
<name>L0DSJ1_THIND</name>
<dbReference type="Proteomes" id="UP000010809">
    <property type="component" value="Chromosome"/>
</dbReference>
<dbReference type="PANTHER" id="PTHR37530">
    <property type="entry name" value="OUTER MEMBRANE PROTEIN SLP"/>
    <property type="match status" value="1"/>
</dbReference>
<dbReference type="PANTHER" id="PTHR37530:SF1">
    <property type="entry name" value="OUTER MEMBRANE PROTEIN SLP"/>
    <property type="match status" value="1"/>
</dbReference>
<evidence type="ECO:0000313" key="3">
    <source>
        <dbReference type="Proteomes" id="UP000010809"/>
    </source>
</evidence>
<organism evidence="2 3">
    <name type="scientific">Thioalkalivibrio nitratireducens (strain DSM 14787 / UNIQEM 213 / ALEN2)</name>
    <dbReference type="NCBI Taxonomy" id="1255043"/>
    <lineage>
        <taxon>Bacteria</taxon>
        <taxon>Pseudomonadati</taxon>
        <taxon>Pseudomonadota</taxon>
        <taxon>Gammaproteobacteria</taxon>
        <taxon>Chromatiales</taxon>
        <taxon>Ectothiorhodospiraceae</taxon>
        <taxon>Thioalkalivibrio</taxon>
    </lineage>
</organism>